<gene>
    <name evidence="4" type="ORF">RGQ29_013088</name>
</gene>
<dbReference type="GO" id="GO:0008270">
    <property type="term" value="F:zinc ion binding"/>
    <property type="evidence" value="ECO:0007669"/>
    <property type="project" value="TreeGrafter"/>
</dbReference>
<proteinExistence type="inferred from homology"/>
<protein>
    <submittedName>
        <fullName evidence="4">Uncharacterized protein</fullName>
    </submittedName>
</protein>
<organism evidence="4 5">
    <name type="scientific">Quercus rubra</name>
    <name type="common">Northern red oak</name>
    <name type="synonym">Quercus borealis</name>
    <dbReference type="NCBI Taxonomy" id="3512"/>
    <lineage>
        <taxon>Eukaryota</taxon>
        <taxon>Viridiplantae</taxon>
        <taxon>Streptophyta</taxon>
        <taxon>Embryophyta</taxon>
        <taxon>Tracheophyta</taxon>
        <taxon>Spermatophyta</taxon>
        <taxon>Magnoliopsida</taxon>
        <taxon>eudicotyledons</taxon>
        <taxon>Gunneridae</taxon>
        <taxon>Pentapetalae</taxon>
        <taxon>rosids</taxon>
        <taxon>fabids</taxon>
        <taxon>Fagales</taxon>
        <taxon>Fagaceae</taxon>
        <taxon>Quercus</taxon>
    </lineage>
</organism>
<evidence type="ECO:0000256" key="2">
    <source>
        <dbReference type="ARBA" id="ARBA00022723"/>
    </source>
</evidence>
<keyword evidence="2" id="KW-0479">Metal-binding</keyword>
<dbReference type="Proteomes" id="UP001324115">
    <property type="component" value="Unassembled WGS sequence"/>
</dbReference>
<sequence length="173" mass="19419">MTMMLFNVTAELTGLAHIEPVGKDWTDPSHAYNIKLQCERCGWCTRDFVRLCMEEPRRWRKKGIDHIICECADCGRRGAIGIRRQMGVPLRSGVETTVMLLECDGLVPLDGEVGTEFQWTAVSEADGRESDPFDMVLGAELDWKPMQEEGVHMGGDVEAHVDSFVATFSRARV</sequence>
<evidence type="ECO:0000256" key="3">
    <source>
        <dbReference type="ARBA" id="ARBA00022833"/>
    </source>
</evidence>
<evidence type="ECO:0000256" key="1">
    <source>
        <dbReference type="ARBA" id="ARBA00007818"/>
    </source>
</evidence>
<comment type="similarity">
    <text evidence="1">Belongs to the UPF0587 family.</text>
</comment>
<accession>A0AAN7JAU9</accession>
<dbReference type="EMBL" id="JAXUIC010000002">
    <property type="protein sequence ID" value="KAK4604884.1"/>
    <property type="molecule type" value="Genomic_DNA"/>
</dbReference>
<dbReference type="PANTHER" id="PTHR12857:SF0">
    <property type="entry name" value="CXXC MOTIF CONTAINING ZINC BINDING PROTEIN"/>
    <property type="match status" value="1"/>
</dbReference>
<dbReference type="SUPFAM" id="SSF141678">
    <property type="entry name" value="MAL13P1.257-like"/>
    <property type="match status" value="1"/>
</dbReference>
<dbReference type="InterPro" id="IPR008584">
    <property type="entry name" value="CXXC_Zn-binding_euk"/>
</dbReference>
<keyword evidence="5" id="KW-1185">Reference proteome</keyword>
<comment type="caution">
    <text evidence="4">The sequence shown here is derived from an EMBL/GenBank/DDBJ whole genome shotgun (WGS) entry which is preliminary data.</text>
</comment>
<evidence type="ECO:0000313" key="4">
    <source>
        <dbReference type="EMBL" id="KAK4604884.1"/>
    </source>
</evidence>
<evidence type="ECO:0000313" key="5">
    <source>
        <dbReference type="Proteomes" id="UP001324115"/>
    </source>
</evidence>
<dbReference type="Pfam" id="PF05907">
    <property type="entry name" value="CXXC_Zn-b_euk"/>
    <property type="match status" value="1"/>
</dbReference>
<dbReference type="AlphaFoldDB" id="A0AAN7JAU9"/>
<dbReference type="PANTHER" id="PTHR12857">
    <property type="entry name" value="CXXC MOTIF CONTAINING ZINC BINDING PROTEIN"/>
    <property type="match status" value="1"/>
</dbReference>
<name>A0AAN7JAU9_QUERU</name>
<reference evidence="4 5" key="1">
    <citation type="journal article" date="2023" name="G3 (Bethesda)">
        <title>A haplotype-resolved chromosome-scale genome for Quercus rubra L. provides insights into the genetics of adaptive traits for red oak species.</title>
        <authorList>
            <person name="Kapoor B."/>
            <person name="Jenkins J."/>
            <person name="Schmutz J."/>
            <person name="Zhebentyayeva T."/>
            <person name="Kuelheim C."/>
            <person name="Coggeshall M."/>
            <person name="Heim C."/>
            <person name="Lasky J.R."/>
            <person name="Leites L."/>
            <person name="Islam-Faridi N."/>
            <person name="Romero-Severson J."/>
            <person name="DeLeo V.L."/>
            <person name="Lucas S.M."/>
            <person name="Lazic D."/>
            <person name="Gailing O."/>
            <person name="Carlson J."/>
            <person name="Staton M."/>
        </authorList>
    </citation>
    <scope>NUCLEOTIDE SEQUENCE [LARGE SCALE GENOMIC DNA]</scope>
    <source>
        <strain evidence="4">Pseudo-F2</strain>
    </source>
</reference>
<keyword evidence="3" id="KW-0862">Zinc</keyword>